<organism evidence="2 3">
    <name type="scientific">Brachionus calyciflorus</name>
    <dbReference type="NCBI Taxonomy" id="104777"/>
    <lineage>
        <taxon>Eukaryota</taxon>
        <taxon>Metazoa</taxon>
        <taxon>Spiralia</taxon>
        <taxon>Gnathifera</taxon>
        <taxon>Rotifera</taxon>
        <taxon>Eurotatoria</taxon>
        <taxon>Monogononta</taxon>
        <taxon>Pseudotrocha</taxon>
        <taxon>Ploima</taxon>
        <taxon>Brachionidae</taxon>
        <taxon>Brachionus</taxon>
    </lineage>
</organism>
<dbReference type="InterPro" id="IPR016186">
    <property type="entry name" value="C-type_lectin-like/link_sf"/>
</dbReference>
<dbReference type="InterPro" id="IPR016187">
    <property type="entry name" value="CTDL_fold"/>
</dbReference>
<gene>
    <name evidence="2" type="ORF">OXX778_LOCUS16804</name>
</gene>
<comment type="caution">
    <text evidence="2">The sequence shown here is derived from an EMBL/GenBank/DDBJ whole genome shotgun (WGS) entry which is preliminary data.</text>
</comment>
<evidence type="ECO:0008006" key="4">
    <source>
        <dbReference type="Google" id="ProtNLM"/>
    </source>
</evidence>
<dbReference type="AlphaFoldDB" id="A0A814HG02"/>
<reference evidence="2" key="1">
    <citation type="submission" date="2021-02" db="EMBL/GenBank/DDBJ databases">
        <authorList>
            <person name="Nowell W R."/>
        </authorList>
    </citation>
    <scope>NUCLEOTIDE SEQUENCE</scope>
    <source>
        <strain evidence="2">Ploen Becks lab</strain>
    </source>
</reference>
<name>A0A814HG02_9BILA</name>
<dbReference type="SUPFAM" id="SSF56436">
    <property type="entry name" value="C-type lectin-like"/>
    <property type="match status" value="1"/>
</dbReference>
<proteinExistence type="predicted"/>
<dbReference type="Gene3D" id="3.10.100.10">
    <property type="entry name" value="Mannose-Binding Protein A, subunit A"/>
    <property type="match status" value="1"/>
</dbReference>
<dbReference type="EMBL" id="CAJNOC010004089">
    <property type="protein sequence ID" value="CAF1009150.1"/>
    <property type="molecule type" value="Genomic_DNA"/>
</dbReference>
<evidence type="ECO:0000313" key="2">
    <source>
        <dbReference type="EMBL" id="CAF1009150.1"/>
    </source>
</evidence>
<sequence>MKIPNIFGLGLFLGFVSFTNSIDLKSDTFLVKNVIITDINSMIIQAYRMNKFHCFQTCLSDPYCFYVKYEGKKCSFFTQYAQIQLDPSSEKIIYQKNNLEPKTCLKNSSVFWSLKKNACLPCLPAFIKYSESPHYCYHSQSVERNFFQTNSYCQSKGGFIYTPKAQNERNPFKHILDKSAFVNSTVTTLGEIFKWPDGSVVTGFTNSKEPDHLFPIECCLGIINGLVFDLPCDMTRGLTICQHE</sequence>
<feature type="signal peptide" evidence="1">
    <location>
        <begin position="1"/>
        <end position="21"/>
    </location>
</feature>
<evidence type="ECO:0000256" key="1">
    <source>
        <dbReference type="SAM" id="SignalP"/>
    </source>
</evidence>
<protein>
    <recommendedName>
        <fullName evidence="4">C-type lectin domain-containing protein</fullName>
    </recommendedName>
</protein>
<feature type="chain" id="PRO_5033040472" description="C-type lectin domain-containing protein" evidence="1">
    <location>
        <begin position="22"/>
        <end position="244"/>
    </location>
</feature>
<dbReference type="Proteomes" id="UP000663879">
    <property type="component" value="Unassembled WGS sequence"/>
</dbReference>
<evidence type="ECO:0000313" key="3">
    <source>
        <dbReference type="Proteomes" id="UP000663879"/>
    </source>
</evidence>
<keyword evidence="3" id="KW-1185">Reference proteome</keyword>
<accession>A0A814HG02</accession>
<keyword evidence="1" id="KW-0732">Signal</keyword>